<dbReference type="Proteomes" id="UP000324800">
    <property type="component" value="Unassembled WGS sequence"/>
</dbReference>
<gene>
    <name evidence="1" type="ORF">EZS28_054588</name>
</gene>
<dbReference type="AlphaFoldDB" id="A0A5J4QJH8"/>
<sequence length="118" mass="13370">METAIIDAVRMQVIVIYVYQTVGCAFGCIFTNESEGDYGYGFQSGLVYYCIELDATKDLYCIYIQIGEALLGDIFVLNETFVFSESFLCVLEGDIDVDQLEDDYDYINKVGDQGKREK</sequence>
<organism evidence="1 2">
    <name type="scientific">Streblomastix strix</name>
    <dbReference type="NCBI Taxonomy" id="222440"/>
    <lineage>
        <taxon>Eukaryota</taxon>
        <taxon>Metamonada</taxon>
        <taxon>Preaxostyla</taxon>
        <taxon>Oxymonadida</taxon>
        <taxon>Streblomastigidae</taxon>
        <taxon>Streblomastix</taxon>
    </lineage>
</organism>
<reference evidence="1 2" key="1">
    <citation type="submission" date="2019-03" db="EMBL/GenBank/DDBJ databases">
        <title>Single cell metagenomics reveals metabolic interactions within the superorganism composed of flagellate Streblomastix strix and complex community of Bacteroidetes bacteria on its surface.</title>
        <authorList>
            <person name="Treitli S.C."/>
            <person name="Kolisko M."/>
            <person name="Husnik F."/>
            <person name="Keeling P."/>
            <person name="Hampl V."/>
        </authorList>
    </citation>
    <scope>NUCLEOTIDE SEQUENCE [LARGE SCALE GENOMIC DNA]</scope>
    <source>
        <strain evidence="1">ST1C</strain>
    </source>
</reference>
<comment type="caution">
    <text evidence="1">The sequence shown here is derived from an EMBL/GenBank/DDBJ whole genome shotgun (WGS) entry which is preliminary data.</text>
</comment>
<accession>A0A5J4QJH8</accession>
<evidence type="ECO:0000313" key="1">
    <source>
        <dbReference type="EMBL" id="KAA6321180.1"/>
    </source>
</evidence>
<dbReference type="EMBL" id="SNRW01045318">
    <property type="protein sequence ID" value="KAA6321180.1"/>
    <property type="molecule type" value="Genomic_DNA"/>
</dbReference>
<protein>
    <submittedName>
        <fullName evidence="1">Uncharacterized protein</fullName>
    </submittedName>
</protein>
<evidence type="ECO:0000313" key="2">
    <source>
        <dbReference type="Proteomes" id="UP000324800"/>
    </source>
</evidence>
<proteinExistence type="predicted"/>
<name>A0A5J4QJH8_9EUKA</name>